<protein>
    <recommendedName>
        <fullName evidence="2">M23ase beta-sheet core domain-containing protein</fullName>
    </recommendedName>
</protein>
<name>A0ABQ2ELN4_9GAMM</name>
<dbReference type="Pfam" id="PF01551">
    <property type="entry name" value="Peptidase_M23"/>
    <property type="match status" value="1"/>
</dbReference>
<feature type="domain" description="M23ase beta-sheet core" evidence="2">
    <location>
        <begin position="146"/>
        <end position="245"/>
    </location>
</feature>
<evidence type="ECO:0000313" key="4">
    <source>
        <dbReference type="Proteomes" id="UP000599009"/>
    </source>
</evidence>
<dbReference type="CDD" id="cd12797">
    <property type="entry name" value="M23_peptidase"/>
    <property type="match status" value="1"/>
</dbReference>
<dbReference type="EMBL" id="BMME01000001">
    <property type="protein sequence ID" value="GGK12324.1"/>
    <property type="molecule type" value="Genomic_DNA"/>
</dbReference>
<evidence type="ECO:0000313" key="3">
    <source>
        <dbReference type="EMBL" id="GGK12324.1"/>
    </source>
</evidence>
<evidence type="ECO:0000259" key="2">
    <source>
        <dbReference type="Pfam" id="PF01551"/>
    </source>
</evidence>
<evidence type="ECO:0000256" key="1">
    <source>
        <dbReference type="SAM" id="SignalP"/>
    </source>
</evidence>
<sequence length="274" mass="29082">MRMRAAAIVLAWVTATGMAHAQDPQRHAYQDPAPLARLDIVDRGQGPEAWAQNLLSGPIEVVLRARGTTPAARPALPARATIPALGRVLVARVDRTNAELLLEVVPGHAGARPRDVEYAWPLATGTLRIGQGWGGAFSHRDDENRHAVDFAAPEGTPVLAARDGVVMQVEAGFADGGLDSPDDIDRANFIRILHDDGTMAVYAHLAPGGAQVRQGERVRRGQRIGTSGSTGYSGGPHLHFVVQANRGLRLASLPFKMFGPGGILRFSEAAAGVE</sequence>
<dbReference type="InterPro" id="IPR011055">
    <property type="entry name" value="Dup_hybrid_motif"/>
</dbReference>
<dbReference type="InterPro" id="IPR016047">
    <property type="entry name" value="M23ase_b-sheet_dom"/>
</dbReference>
<feature type="signal peptide" evidence="1">
    <location>
        <begin position="1"/>
        <end position="21"/>
    </location>
</feature>
<dbReference type="PANTHER" id="PTHR21666:SF294">
    <property type="entry name" value="PEPTIDASE M23"/>
    <property type="match status" value="1"/>
</dbReference>
<comment type="caution">
    <text evidence="3">The sequence shown here is derived from an EMBL/GenBank/DDBJ whole genome shotgun (WGS) entry which is preliminary data.</text>
</comment>
<keyword evidence="1" id="KW-0732">Signal</keyword>
<dbReference type="SUPFAM" id="SSF51261">
    <property type="entry name" value="Duplicated hybrid motif"/>
    <property type="match status" value="1"/>
</dbReference>
<dbReference type="PANTHER" id="PTHR21666">
    <property type="entry name" value="PEPTIDASE-RELATED"/>
    <property type="match status" value="1"/>
</dbReference>
<gene>
    <name evidence="3" type="ORF">GCM10011394_21970</name>
</gene>
<accession>A0ABQ2ELN4</accession>
<proteinExistence type="predicted"/>
<dbReference type="Gene3D" id="2.70.70.10">
    <property type="entry name" value="Glucose Permease (Domain IIA)"/>
    <property type="match status" value="1"/>
</dbReference>
<organism evidence="3 4">
    <name type="scientific">Luteimonas terricola</name>
    <dbReference type="NCBI Taxonomy" id="645597"/>
    <lineage>
        <taxon>Bacteria</taxon>
        <taxon>Pseudomonadati</taxon>
        <taxon>Pseudomonadota</taxon>
        <taxon>Gammaproteobacteria</taxon>
        <taxon>Lysobacterales</taxon>
        <taxon>Lysobacteraceae</taxon>
        <taxon>Luteimonas</taxon>
    </lineage>
</organism>
<keyword evidence="4" id="KW-1185">Reference proteome</keyword>
<reference evidence="4" key="1">
    <citation type="journal article" date="2019" name="Int. J. Syst. Evol. Microbiol.">
        <title>The Global Catalogue of Microorganisms (GCM) 10K type strain sequencing project: providing services to taxonomists for standard genome sequencing and annotation.</title>
        <authorList>
            <consortium name="The Broad Institute Genomics Platform"/>
            <consortium name="The Broad Institute Genome Sequencing Center for Infectious Disease"/>
            <person name="Wu L."/>
            <person name="Ma J."/>
        </authorList>
    </citation>
    <scope>NUCLEOTIDE SEQUENCE [LARGE SCALE GENOMIC DNA]</scope>
    <source>
        <strain evidence="4">CGMCC 1.8985</strain>
    </source>
</reference>
<dbReference type="Proteomes" id="UP000599009">
    <property type="component" value="Unassembled WGS sequence"/>
</dbReference>
<feature type="chain" id="PRO_5046219404" description="M23ase beta-sheet core domain-containing protein" evidence="1">
    <location>
        <begin position="22"/>
        <end position="274"/>
    </location>
</feature>
<dbReference type="InterPro" id="IPR050570">
    <property type="entry name" value="Cell_wall_metabolism_enzyme"/>
</dbReference>